<dbReference type="RefSeq" id="WP_173945890.1">
    <property type="nucleotide sequence ID" value="NZ_CP102845.1"/>
</dbReference>
<feature type="transmembrane region" description="Helical" evidence="2">
    <location>
        <begin position="30"/>
        <end position="49"/>
    </location>
</feature>
<keyword evidence="2" id="KW-0812">Transmembrane</keyword>
<sequence>MNDLHQQIADLDSEIDDLSEAAERCRKSMIVARVAIIAGVLLVGASLSGLVRADALVLVIGIAVTLVGIGLLGSTRGSLEHITGKIRASEARRDGIIDGMSHPSVQG</sequence>
<evidence type="ECO:0000313" key="3">
    <source>
        <dbReference type="EMBL" id="UVF19255.1"/>
    </source>
</evidence>
<evidence type="ECO:0000256" key="1">
    <source>
        <dbReference type="SAM" id="Coils"/>
    </source>
</evidence>
<protein>
    <recommendedName>
        <fullName evidence="5">Phage holin family protein</fullName>
    </recommendedName>
</protein>
<name>A0ABY5RPT9_9HYPH</name>
<evidence type="ECO:0000256" key="2">
    <source>
        <dbReference type="SAM" id="Phobius"/>
    </source>
</evidence>
<keyword evidence="2" id="KW-0472">Membrane</keyword>
<proteinExistence type="predicted"/>
<dbReference type="Proteomes" id="UP001017257">
    <property type="component" value="Chromosome"/>
</dbReference>
<reference evidence="3" key="1">
    <citation type="submission" date="2022-08" db="EMBL/GenBank/DDBJ databases">
        <title>Microvirga terrae sp. nov., isolated from soil.</title>
        <authorList>
            <person name="Kim K.H."/>
            <person name="Seo Y.L."/>
            <person name="Kim J.M."/>
            <person name="Lee J.K."/>
            <person name="Han D.M."/>
            <person name="Jeon C.O."/>
        </authorList>
    </citation>
    <scope>NUCLEOTIDE SEQUENCE</scope>
    <source>
        <strain evidence="3">R24</strain>
    </source>
</reference>
<feature type="coiled-coil region" evidence="1">
    <location>
        <begin position="1"/>
        <end position="28"/>
    </location>
</feature>
<feature type="transmembrane region" description="Helical" evidence="2">
    <location>
        <begin position="55"/>
        <end position="73"/>
    </location>
</feature>
<accession>A0ABY5RPT9</accession>
<evidence type="ECO:0008006" key="5">
    <source>
        <dbReference type="Google" id="ProtNLM"/>
    </source>
</evidence>
<keyword evidence="1" id="KW-0175">Coiled coil</keyword>
<dbReference type="EMBL" id="CP102845">
    <property type="protein sequence ID" value="UVF19255.1"/>
    <property type="molecule type" value="Genomic_DNA"/>
</dbReference>
<organism evidence="3 4">
    <name type="scientific">Microvirga terrae</name>
    <dbReference type="NCBI Taxonomy" id="2740529"/>
    <lineage>
        <taxon>Bacteria</taxon>
        <taxon>Pseudomonadati</taxon>
        <taxon>Pseudomonadota</taxon>
        <taxon>Alphaproteobacteria</taxon>
        <taxon>Hyphomicrobiales</taxon>
        <taxon>Methylobacteriaceae</taxon>
        <taxon>Microvirga</taxon>
    </lineage>
</organism>
<gene>
    <name evidence="3" type="ORF">HPT29_022940</name>
</gene>
<evidence type="ECO:0000313" key="4">
    <source>
        <dbReference type="Proteomes" id="UP001017257"/>
    </source>
</evidence>
<keyword evidence="2" id="KW-1133">Transmembrane helix</keyword>
<keyword evidence="4" id="KW-1185">Reference proteome</keyword>